<dbReference type="InterPro" id="IPR005467">
    <property type="entry name" value="His_kinase_dom"/>
</dbReference>
<reference evidence="13 14" key="1">
    <citation type="submission" date="2022-04" db="EMBL/GenBank/DDBJ databases">
        <title>Diverse halophilic archaea isolated from saline environments.</title>
        <authorList>
            <person name="Cui H.-L."/>
        </authorList>
    </citation>
    <scope>NUCLEOTIDE SEQUENCE [LARGE SCALE GENOMIC DNA]</scope>
    <source>
        <strain evidence="13 14">XZYJT49</strain>
        <plasmid evidence="13 14">unnamed1</plasmid>
    </source>
</reference>
<keyword evidence="8" id="KW-0175">Coiled coil</keyword>
<dbReference type="Pfam" id="PF02518">
    <property type="entry name" value="HATPase_c"/>
    <property type="match status" value="1"/>
</dbReference>
<dbReference type="InterPro" id="IPR036890">
    <property type="entry name" value="HATPase_C_sf"/>
</dbReference>
<dbReference type="NCBIfam" id="TIGR00229">
    <property type="entry name" value="sensory_box"/>
    <property type="match status" value="2"/>
</dbReference>
<dbReference type="InterPro" id="IPR013656">
    <property type="entry name" value="PAS_4"/>
</dbReference>
<evidence type="ECO:0000256" key="3">
    <source>
        <dbReference type="ARBA" id="ARBA00022553"/>
    </source>
</evidence>
<keyword evidence="6" id="KW-0902">Two-component regulatory system</keyword>
<evidence type="ECO:0000259" key="11">
    <source>
        <dbReference type="PROSITE" id="PS50112"/>
    </source>
</evidence>
<dbReference type="Pfam" id="PF00072">
    <property type="entry name" value="Response_reg"/>
    <property type="match status" value="1"/>
</dbReference>
<dbReference type="Gene3D" id="1.10.287.130">
    <property type="match status" value="1"/>
</dbReference>
<dbReference type="InterPro" id="IPR013655">
    <property type="entry name" value="PAS_fold_3"/>
</dbReference>
<geneLocation type="plasmid" evidence="13 14">
    <name>unnamed1</name>
</geneLocation>
<dbReference type="SUPFAM" id="SSF47384">
    <property type="entry name" value="Homodimeric domain of signal transducing histidine kinase"/>
    <property type="match status" value="1"/>
</dbReference>
<organism evidence="13 14">
    <name type="scientific">Halorussus limi</name>
    <dbReference type="NCBI Taxonomy" id="2938695"/>
    <lineage>
        <taxon>Archaea</taxon>
        <taxon>Methanobacteriati</taxon>
        <taxon>Methanobacteriota</taxon>
        <taxon>Stenosarchaea group</taxon>
        <taxon>Halobacteria</taxon>
        <taxon>Halobacteriales</taxon>
        <taxon>Haladaptataceae</taxon>
        <taxon>Halorussus</taxon>
    </lineage>
</organism>
<dbReference type="InterPro" id="IPR035965">
    <property type="entry name" value="PAS-like_dom_sf"/>
</dbReference>
<dbReference type="EMBL" id="CP096660">
    <property type="protein sequence ID" value="UPV76356.1"/>
    <property type="molecule type" value="Genomic_DNA"/>
</dbReference>
<dbReference type="Gene3D" id="3.30.565.10">
    <property type="entry name" value="Histidine kinase-like ATPase, C-terminal domain"/>
    <property type="match status" value="1"/>
</dbReference>
<dbReference type="InterPro" id="IPR050736">
    <property type="entry name" value="Sensor_HK_Regulatory"/>
</dbReference>
<feature type="domain" description="PAS" evidence="11">
    <location>
        <begin position="259"/>
        <end position="334"/>
    </location>
</feature>
<dbReference type="InterPro" id="IPR003594">
    <property type="entry name" value="HATPase_dom"/>
</dbReference>
<dbReference type="InterPro" id="IPR003661">
    <property type="entry name" value="HisK_dim/P_dom"/>
</dbReference>
<protein>
    <recommendedName>
        <fullName evidence="2">histidine kinase</fullName>
        <ecNumber evidence="2">2.7.13.3</ecNumber>
    </recommendedName>
</protein>
<accession>A0A8U0I097</accession>
<feature type="domain" description="Response regulatory" evidence="10">
    <location>
        <begin position="6"/>
        <end position="122"/>
    </location>
</feature>
<dbReference type="Gene3D" id="3.30.450.20">
    <property type="entry name" value="PAS domain"/>
    <property type="match status" value="2"/>
</dbReference>
<evidence type="ECO:0000259" key="12">
    <source>
        <dbReference type="PROSITE" id="PS50113"/>
    </source>
</evidence>
<dbReference type="InterPro" id="IPR001789">
    <property type="entry name" value="Sig_transdc_resp-reg_receiver"/>
</dbReference>
<evidence type="ECO:0000313" key="13">
    <source>
        <dbReference type="EMBL" id="UPV76356.1"/>
    </source>
</evidence>
<dbReference type="PROSITE" id="PS50113">
    <property type="entry name" value="PAC"/>
    <property type="match status" value="1"/>
</dbReference>
<dbReference type="InterPro" id="IPR000700">
    <property type="entry name" value="PAS-assoc_C"/>
</dbReference>
<dbReference type="InterPro" id="IPR011006">
    <property type="entry name" value="CheY-like_superfamily"/>
</dbReference>
<dbReference type="EC" id="2.7.13.3" evidence="2"/>
<dbReference type="Pfam" id="PF08447">
    <property type="entry name" value="PAS_3"/>
    <property type="match status" value="1"/>
</dbReference>
<feature type="modified residue" description="4-aspartylphosphate" evidence="7">
    <location>
        <position position="57"/>
    </location>
</feature>
<dbReference type="PROSITE" id="PS50112">
    <property type="entry name" value="PAS"/>
    <property type="match status" value="2"/>
</dbReference>
<dbReference type="PANTHER" id="PTHR43711:SF1">
    <property type="entry name" value="HISTIDINE KINASE 1"/>
    <property type="match status" value="1"/>
</dbReference>
<dbReference type="GeneID" id="72187440"/>
<dbReference type="KEGG" id="halx:M0R89_19535"/>
<dbReference type="SMART" id="SM00091">
    <property type="entry name" value="PAS"/>
    <property type="match status" value="2"/>
</dbReference>
<keyword evidence="13" id="KW-0614">Plasmid</keyword>
<evidence type="ECO:0000256" key="6">
    <source>
        <dbReference type="ARBA" id="ARBA00023012"/>
    </source>
</evidence>
<evidence type="ECO:0000259" key="10">
    <source>
        <dbReference type="PROSITE" id="PS50110"/>
    </source>
</evidence>
<dbReference type="PANTHER" id="PTHR43711">
    <property type="entry name" value="TWO-COMPONENT HISTIDINE KINASE"/>
    <property type="match status" value="1"/>
</dbReference>
<keyword evidence="3 7" id="KW-0597">Phosphoprotein</keyword>
<keyword evidence="5" id="KW-0418">Kinase</keyword>
<dbReference type="CDD" id="cd00082">
    <property type="entry name" value="HisKA"/>
    <property type="match status" value="1"/>
</dbReference>
<dbReference type="AlphaFoldDB" id="A0A8U0I097"/>
<dbReference type="Pfam" id="PF00512">
    <property type="entry name" value="HisKA"/>
    <property type="match status" value="1"/>
</dbReference>
<evidence type="ECO:0000256" key="5">
    <source>
        <dbReference type="ARBA" id="ARBA00022777"/>
    </source>
</evidence>
<keyword evidence="14" id="KW-1185">Reference proteome</keyword>
<dbReference type="GO" id="GO:0000155">
    <property type="term" value="F:phosphorelay sensor kinase activity"/>
    <property type="evidence" value="ECO:0007669"/>
    <property type="project" value="InterPro"/>
</dbReference>
<dbReference type="Proteomes" id="UP000830729">
    <property type="component" value="Plasmid unnamed1"/>
</dbReference>
<dbReference type="Pfam" id="PF08448">
    <property type="entry name" value="PAS_4"/>
    <property type="match status" value="1"/>
</dbReference>
<evidence type="ECO:0000313" key="14">
    <source>
        <dbReference type="Proteomes" id="UP000830729"/>
    </source>
</evidence>
<feature type="domain" description="Histidine kinase" evidence="9">
    <location>
        <begin position="399"/>
        <end position="585"/>
    </location>
</feature>
<dbReference type="SUPFAM" id="SSF52172">
    <property type="entry name" value="CheY-like"/>
    <property type="match status" value="1"/>
</dbReference>
<dbReference type="RefSeq" id="WP_248652389.1">
    <property type="nucleotide sequence ID" value="NZ_CP096660.1"/>
</dbReference>
<dbReference type="SMART" id="SM00448">
    <property type="entry name" value="REC"/>
    <property type="match status" value="1"/>
</dbReference>
<dbReference type="PRINTS" id="PR00344">
    <property type="entry name" value="BCTRLSENSOR"/>
</dbReference>
<dbReference type="CDD" id="cd00130">
    <property type="entry name" value="PAS"/>
    <property type="match status" value="1"/>
</dbReference>
<sequence length="592" mass="66728">MDEPVRVLHVDDEPDFSELTATYLERTDGQFSVETVTSVSEGLARLDDGDFDCIVSDYDMAERDGIDFLDAVREDYPELPFILFTGKGSEEIASEAISAGVTDYLQKTPGTEQYTLLANRIENSVAQYRAEQEVKETEARYRHLIEESTDVITVVDSDGTFEYLSPAAERILGYSADEMVGENAFDYVHPDDRERVVEEFSDQVRRPEERVTTEFRFAHADGSWQWIGVRGRNLLDDPIIDGVVVYARDAAEREEREQELEQYETIVENTEDGIYVVDSDHRFEFVNHRVAEASGIPQDVWEGQHVSTLSELGILTEDEVTALEDGFDAIIGGEEDQVSVEVTPQVPEEEFVLDLRLTSLQTERLSDCVVGFSRNVTERKRRERELERKNDSLEKFASVVSHDLRNPLTVAEGRLELAREEHDSTHLDEVANSHKRMRTLIDDLLTLAREGDTATEAERIRLSEAVERCWQNVETERATLDVDTTRTVRGDRGRAQQLLENLVRNAVEHGGTDVTITVGDLEDGFYVADDGRGISDAEAVFDAGYSTAEDGTGLGLTIVRRIADAHGWEWTATESERGGARFEFTGLDTEPR</sequence>
<evidence type="ECO:0000256" key="1">
    <source>
        <dbReference type="ARBA" id="ARBA00000085"/>
    </source>
</evidence>
<evidence type="ECO:0000256" key="4">
    <source>
        <dbReference type="ARBA" id="ARBA00022679"/>
    </source>
</evidence>
<dbReference type="InterPro" id="IPR000014">
    <property type="entry name" value="PAS"/>
</dbReference>
<evidence type="ECO:0000256" key="7">
    <source>
        <dbReference type="PROSITE-ProRule" id="PRU00169"/>
    </source>
</evidence>
<dbReference type="SMART" id="SM00387">
    <property type="entry name" value="HATPase_c"/>
    <property type="match status" value="1"/>
</dbReference>
<dbReference type="SMART" id="SM00388">
    <property type="entry name" value="HisKA"/>
    <property type="match status" value="1"/>
</dbReference>
<keyword evidence="4" id="KW-0808">Transferase</keyword>
<evidence type="ECO:0000256" key="8">
    <source>
        <dbReference type="SAM" id="Coils"/>
    </source>
</evidence>
<proteinExistence type="predicted"/>
<dbReference type="PROSITE" id="PS50110">
    <property type="entry name" value="RESPONSE_REGULATORY"/>
    <property type="match status" value="1"/>
</dbReference>
<evidence type="ECO:0000259" key="9">
    <source>
        <dbReference type="PROSITE" id="PS50109"/>
    </source>
</evidence>
<gene>
    <name evidence="13" type="ORF">M0R89_19535</name>
</gene>
<comment type="catalytic activity">
    <reaction evidence="1">
        <text>ATP + protein L-histidine = ADP + protein N-phospho-L-histidine.</text>
        <dbReference type="EC" id="2.7.13.3"/>
    </reaction>
</comment>
<dbReference type="PROSITE" id="PS50109">
    <property type="entry name" value="HIS_KIN"/>
    <property type="match status" value="1"/>
</dbReference>
<evidence type="ECO:0000256" key="2">
    <source>
        <dbReference type="ARBA" id="ARBA00012438"/>
    </source>
</evidence>
<dbReference type="SUPFAM" id="SSF55874">
    <property type="entry name" value="ATPase domain of HSP90 chaperone/DNA topoisomerase II/histidine kinase"/>
    <property type="match status" value="1"/>
</dbReference>
<dbReference type="Gene3D" id="3.40.50.2300">
    <property type="match status" value="1"/>
</dbReference>
<dbReference type="CDD" id="cd00156">
    <property type="entry name" value="REC"/>
    <property type="match status" value="1"/>
</dbReference>
<dbReference type="InterPro" id="IPR036097">
    <property type="entry name" value="HisK_dim/P_sf"/>
</dbReference>
<name>A0A8U0I097_9EURY</name>
<feature type="coiled-coil region" evidence="8">
    <location>
        <begin position="118"/>
        <end position="147"/>
    </location>
</feature>
<dbReference type="InterPro" id="IPR004358">
    <property type="entry name" value="Sig_transdc_His_kin-like_C"/>
</dbReference>
<feature type="domain" description="PAS" evidence="11">
    <location>
        <begin position="137"/>
        <end position="207"/>
    </location>
</feature>
<dbReference type="SUPFAM" id="SSF55785">
    <property type="entry name" value="PYP-like sensor domain (PAS domain)"/>
    <property type="match status" value="2"/>
</dbReference>
<feature type="domain" description="PAC" evidence="12">
    <location>
        <begin position="211"/>
        <end position="262"/>
    </location>
</feature>